<name>A0A1H9FWW5_9SPIR</name>
<dbReference type="OrthoDB" id="9946163at2"/>
<keyword evidence="3" id="KW-1185">Reference proteome</keyword>
<proteinExistence type="predicted"/>
<evidence type="ECO:0000313" key="2">
    <source>
        <dbReference type="EMBL" id="SEQ42390.1"/>
    </source>
</evidence>
<dbReference type="Proteomes" id="UP000182360">
    <property type="component" value="Unassembled WGS sequence"/>
</dbReference>
<evidence type="ECO:0000313" key="3">
    <source>
        <dbReference type="Proteomes" id="UP000182360"/>
    </source>
</evidence>
<accession>A0A1H9FWW5</accession>
<sequence length="144" mass="16122">MIVKGVLNGMSDGHGLPGYTERAYIKVNEKRYKRIAANSVVDNILIENIGNEVEVSLSHSLLGGNLVCAIKEANGEVSKASIVLMVLLNLIRFTLYFLLKVFLEFCTMLFSSYSDINFDIVLLIIYIFPLISLIKEIKARHALK</sequence>
<reference evidence="2 3" key="1">
    <citation type="submission" date="2016-10" db="EMBL/GenBank/DDBJ databases">
        <authorList>
            <person name="de Groot N.N."/>
        </authorList>
    </citation>
    <scope>NUCLEOTIDE SEQUENCE [LARGE SCALE GENOMIC DNA]</scope>
    <source>
        <strain evidence="2 3">B25</strain>
    </source>
</reference>
<keyword evidence="1" id="KW-1133">Transmembrane helix</keyword>
<feature type="transmembrane region" description="Helical" evidence="1">
    <location>
        <begin position="116"/>
        <end position="134"/>
    </location>
</feature>
<feature type="transmembrane region" description="Helical" evidence="1">
    <location>
        <begin position="82"/>
        <end position="110"/>
    </location>
</feature>
<dbReference type="RefSeq" id="WP_074643167.1">
    <property type="nucleotide sequence ID" value="NZ_FOFU01000004.1"/>
</dbReference>
<organism evidence="2 3">
    <name type="scientific">Treponema bryantii</name>
    <dbReference type="NCBI Taxonomy" id="163"/>
    <lineage>
        <taxon>Bacteria</taxon>
        <taxon>Pseudomonadati</taxon>
        <taxon>Spirochaetota</taxon>
        <taxon>Spirochaetia</taxon>
        <taxon>Spirochaetales</taxon>
        <taxon>Treponemataceae</taxon>
        <taxon>Treponema</taxon>
    </lineage>
</organism>
<keyword evidence="1" id="KW-0472">Membrane</keyword>
<evidence type="ECO:0000256" key="1">
    <source>
        <dbReference type="SAM" id="Phobius"/>
    </source>
</evidence>
<gene>
    <name evidence="2" type="ORF">SAMN04487977_104195</name>
</gene>
<keyword evidence="1" id="KW-0812">Transmembrane</keyword>
<dbReference type="AlphaFoldDB" id="A0A1H9FWW5"/>
<protein>
    <submittedName>
        <fullName evidence="2">Uncharacterized protein</fullName>
    </submittedName>
</protein>
<dbReference type="EMBL" id="FOFU01000004">
    <property type="protein sequence ID" value="SEQ42390.1"/>
    <property type="molecule type" value="Genomic_DNA"/>
</dbReference>